<evidence type="ECO:0000313" key="2">
    <source>
        <dbReference type="Proteomes" id="UP000230750"/>
    </source>
</evidence>
<feature type="non-terminal residue" evidence="1">
    <location>
        <position position="63"/>
    </location>
</feature>
<keyword evidence="2" id="KW-1185">Reference proteome</keyword>
<organism evidence="1 2">
    <name type="scientific">Stichopus japonicus</name>
    <name type="common">Sea cucumber</name>
    <dbReference type="NCBI Taxonomy" id="307972"/>
    <lineage>
        <taxon>Eukaryota</taxon>
        <taxon>Metazoa</taxon>
        <taxon>Echinodermata</taxon>
        <taxon>Eleutherozoa</taxon>
        <taxon>Echinozoa</taxon>
        <taxon>Holothuroidea</taxon>
        <taxon>Aspidochirotacea</taxon>
        <taxon>Aspidochirotida</taxon>
        <taxon>Stichopodidae</taxon>
        <taxon>Apostichopus</taxon>
    </lineage>
</organism>
<accession>A0A2G8JPT1</accession>
<dbReference type="AlphaFoldDB" id="A0A2G8JPT1"/>
<sequence>LWSYAGVGDIRSLPGDPSRLIFVFETRNLGWIAAGSLAQNLKEIPVYTCSDDECSKRVPHVPL</sequence>
<gene>
    <name evidence="1" type="ORF">BSL78_25376</name>
</gene>
<name>A0A2G8JPT1_STIJA</name>
<proteinExistence type="predicted"/>
<dbReference type="EMBL" id="MRZV01001450">
    <property type="protein sequence ID" value="PIK37791.1"/>
    <property type="molecule type" value="Genomic_DNA"/>
</dbReference>
<evidence type="ECO:0000313" key="1">
    <source>
        <dbReference type="EMBL" id="PIK37791.1"/>
    </source>
</evidence>
<feature type="non-terminal residue" evidence="1">
    <location>
        <position position="1"/>
    </location>
</feature>
<protein>
    <submittedName>
        <fullName evidence="1">Uncharacterized protein</fullName>
    </submittedName>
</protein>
<dbReference type="Proteomes" id="UP000230750">
    <property type="component" value="Unassembled WGS sequence"/>
</dbReference>
<comment type="caution">
    <text evidence="1">The sequence shown here is derived from an EMBL/GenBank/DDBJ whole genome shotgun (WGS) entry which is preliminary data.</text>
</comment>
<reference evidence="1 2" key="1">
    <citation type="journal article" date="2017" name="PLoS Biol.">
        <title>The sea cucumber genome provides insights into morphological evolution and visceral regeneration.</title>
        <authorList>
            <person name="Zhang X."/>
            <person name="Sun L."/>
            <person name="Yuan J."/>
            <person name="Sun Y."/>
            <person name="Gao Y."/>
            <person name="Zhang L."/>
            <person name="Li S."/>
            <person name="Dai H."/>
            <person name="Hamel J.F."/>
            <person name="Liu C."/>
            <person name="Yu Y."/>
            <person name="Liu S."/>
            <person name="Lin W."/>
            <person name="Guo K."/>
            <person name="Jin S."/>
            <person name="Xu P."/>
            <person name="Storey K.B."/>
            <person name="Huan P."/>
            <person name="Zhang T."/>
            <person name="Zhou Y."/>
            <person name="Zhang J."/>
            <person name="Lin C."/>
            <person name="Li X."/>
            <person name="Xing L."/>
            <person name="Huo D."/>
            <person name="Sun M."/>
            <person name="Wang L."/>
            <person name="Mercier A."/>
            <person name="Li F."/>
            <person name="Yang H."/>
            <person name="Xiang J."/>
        </authorList>
    </citation>
    <scope>NUCLEOTIDE SEQUENCE [LARGE SCALE GENOMIC DNA]</scope>
    <source>
        <strain evidence="1">Shaxun</strain>
        <tissue evidence="1">Muscle</tissue>
    </source>
</reference>